<dbReference type="RefSeq" id="WP_345330280.1">
    <property type="nucleotide sequence ID" value="NZ_BAAAVH010000111.1"/>
</dbReference>
<evidence type="ECO:0000313" key="1">
    <source>
        <dbReference type="EMBL" id="MFC5888747.1"/>
    </source>
</evidence>
<dbReference type="EMBL" id="JBHSOD010000044">
    <property type="protein sequence ID" value="MFC5888747.1"/>
    <property type="molecule type" value="Genomic_DNA"/>
</dbReference>
<proteinExistence type="predicted"/>
<name>A0ABW1F495_9ACTN</name>
<comment type="caution">
    <text evidence="1">The sequence shown here is derived from an EMBL/GenBank/DDBJ whole genome shotgun (WGS) entry which is preliminary data.</text>
</comment>
<dbReference type="Proteomes" id="UP001596067">
    <property type="component" value="Unassembled WGS sequence"/>
</dbReference>
<sequence length="66" mass="6743">MARIVFDAEESAGLHAAAAAEFPAAPALAYVLERLASEGIDLDGCVPWETLRAEAGLTDDGGAQVA</sequence>
<protein>
    <submittedName>
        <fullName evidence="1">Uncharacterized protein</fullName>
    </submittedName>
</protein>
<gene>
    <name evidence="1" type="ORF">ACFP0N_27645</name>
</gene>
<reference evidence="2" key="1">
    <citation type="journal article" date="2019" name="Int. J. Syst. Evol. Microbiol.">
        <title>The Global Catalogue of Microorganisms (GCM) 10K type strain sequencing project: providing services to taxonomists for standard genome sequencing and annotation.</title>
        <authorList>
            <consortium name="The Broad Institute Genomics Platform"/>
            <consortium name="The Broad Institute Genome Sequencing Center for Infectious Disease"/>
            <person name="Wu L."/>
            <person name="Ma J."/>
        </authorList>
    </citation>
    <scope>NUCLEOTIDE SEQUENCE [LARGE SCALE GENOMIC DNA]</scope>
    <source>
        <strain evidence="2">CGMCC 4.1469</strain>
    </source>
</reference>
<accession>A0ABW1F495</accession>
<evidence type="ECO:0000313" key="2">
    <source>
        <dbReference type="Proteomes" id="UP001596067"/>
    </source>
</evidence>
<organism evidence="1 2">
    <name type="scientific">Kitasatospora aburaviensis</name>
    <dbReference type="NCBI Taxonomy" id="67265"/>
    <lineage>
        <taxon>Bacteria</taxon>
        <taxon>Bacillati</taxon>
        <taxon>Actinomycetota</taxon>
        <taxon>Actinomycetes</taxon>
        <taxon>Kitasatosporales</taxon>
        <taxon>Streptomycetaceae</taxon>
        <taxon>Kitasatospora</taxon>
    </lineage>
</organism>
<keyword evidence="2" id="KW-1185">Reference proteome</keyword>